<dbReference type="Proteomes" id="UP000053259">
    <property type="component" value="Unassembled WGS sequence"/>
</dbReference>
<comment type="similarity">
    <text evidence="2">Belongs to the NUP186/NUP192/NUP205 family.</text>
</comment>
<evidence type="ECO:0000256" key="2">
    <source>
        <dbReference type="ARBA" id="ARBA00005892"/>
    </source>
</evidence>
<keyword evidence="6" id="KW-1185">Reference proteome</keyword>
<gene>
    <name evidence="5" type="ORF">PV09_08860</name>
</gene>
<dbReference type="GO" id="GO:0006999">
    <property type="term" value="P:nuclear pore organization"/>
    <property type="evidence" value="ECO:0007669"/>
    <property type="project" value="TreeGrafter"/>
</dbReference>
<proteinExistence type="inferred from homology"/>
<dbReference type="OrthoDB" id="2019644at2759"/>
<comment type="subcellular location">
    <subcellularLocation>
        <location evidence="1">Nucleus</location>
    </subcellularLocation>
</comment>
<evidence type="ECO:0000313" key="6">
    <source>
        <dbReference type="Proteomes" id="UP000053259"/>
    </source>
</evidence>
<evidence type="ECO:0008006" key="7">
    <source>
        <dbReference type="Google" id="ProtNLM"/>
    </source>
</evidence>
<dbReference type="InterPro" id="IPR021827">
    <property type="entry name" value="Nup186/Nup192/Nup205"/>
</dbReference>
<name>A0A0D2AKC0_9PEZI</name>
<evidence type="ECO:0000256" key="1">
    <source>
        <dbReference type="ARBA" id="ARBA00004123"/>
    </source>
</evidence>
<accession>A0A0D2AKC0</accession>
<dbReference type="STRING" id="253628.A0A0D2AKC0"/>
<dbReference type="RefSeq" id="XP_016209298.1">
    <property type="nucleotide sequence ID" value="XM_016362823.1"/>
</dbReference>
<dbReference type="PANTHER" id="PTHR31344:SF0">
    <property type="entry name" value="NUCLEAR PORE COMPLEX PROTEIN NUP205"/>
    <property type="match status" value="1"/>
</dbReference>
<protein>
    <recommendedName>
        <fullName evidence="7">Nucleoporin</fullName>
    </recommendedName>
</protein>
<dbReference type="GeneID" id="27316833"/>
<organism evidence="5 6">
    <name type="scientific">Verruconis gallopava</name>
    <dbReference type="NCBI Taxonomy" id="253628"/>
    <lineage>
        <taxon>Eukaryota</taxon>
        <taxon>Fungi</taxon>
        <taxon>Dikarya</taxon>
        <taxon>Ascomycota</taxon>
        <taxon>Pezizomycotina</taxon>
        <taxon>Dothideomycetes</taxon>
        <taxon>Pleosporomycetidae</taxon>
        <taxon>Venturiales</taxon>
        <taxon>Sympoventuriaceae</taxon>
        <taxon>Verruconis</taxon>
    </lineage>
</organism>
<dbReference type="GO" id="GO:0017056">
    <property type="term" value="F:structural constituent of nuclear pore"/>
    <property type="evidence" value="ECO:0007669"/>
    <property type="project" value="TreeGrafter"/>
</dbReference>
<dbReference type="VEuPathDB" id="FungiDB:PV09_08860"/>
<dbReference type="EMBL" id="KN847577">
    <property type="protein sequence ID" value="KIV99428.1"/>
    <property type="molecule type" value="Genomic_DNA"/>
</dbReference>
<keyword evidence="4" id="KW-0539">Nucleus</keyword>
<sequence length="1693" mass="190620">MAEEDGLLALQGLHSDLLAFSENCLNDIERLVNELDGRIEEFRSLLDKKGKADASRRKLQEGKVEIEDVVYTLNDEFKQQVIEVSDELDLDELEAAKLLIQSQDEAAELDRSPTASAIIRFHKRRQFLLECLRLLISVAQENEGDHMGMLAIHEIKRKIISVRDSSVGNGPKYWQKCFQALQDVEAWLLKLADRQQRVSIIGHSLSDEALELLDFESVSLVQQHESLATVCTMIIKDSDNYVDISNFKTLLQRIRTIDKHDLILVHYLPIILASIARFGDADSAHCLPEQAVEINKLFLAEKEAEHWALRNFHSAAYVWWCAEYFSKYKLDSNESERMEYEESTRFNKALQDGAFHFMLSVAWDTRKPDWYDPAKAGLISFLLADAVKLAPETPKPAAHFQRLFMDQVQLFVDAFISNMPNTLRNLKNEEDKQRLELLARFQKNTTEYQYHLERFLVILALAYEDSPEGALMFWDEPDGNLYGFLQWAAKRQTTPRVAAFCEMLGSLAENEENADAAHRFLLEEGSPVAGKLRRTGSLSWNQIYAEIFFYAKTIRDRPALPTTLNEYGVPPGSAQEVVEPESAMMLECYLRLVTQLCRHSGQARAFVLEWQHENLTLRDILFQLASSQIDSRLRACAFKTLQALLTNKQREESDTMWTKLDQWIAGGVSHTGAQAARVPARPSQSWSEQVIFETIASSFEEANSFLGLLNQLIAPSQDELGLNDALPYPENLGSTYRMSGIDSYVDFAVGKAFGDRTALLTDQVQLRLLRLSALDFIAACLSTFNEDLVVVANRSSFPVDKAMHTSSLEAYVRLHPFARVMEWMFNDKVLTALFATAHQDINEVNAAAADSPYILGLVRAVEVMNLVMRLQPTYLDIVRPVVKRKSTARRPTIAHSAISSFEDALLNNLQVVVDLGLYCGTGHQELTLASLALLEKLSSSRKLVVSPSSGFGKFSDRSKLIGVYEQNDDAERVSRSLIAELRIDNRELEGRESAPGYIIKTSILSFLKNCLSALPDRPTLAHLLLGFICRVQELEIASDGLIAQGTSLMHAIVTLAVDYPEVGPVLANTPHDDGPELMHPNTGELSYFAWLSNIKEACTEILRILWTSPLSNALVMTELRSIDFIFALAMRQGIVNQTTLWDGFSIRDSPFLYRSSALALRNFLRQRSAFYDYMSRELRVAASEKMNGLKARLQDTLLGQTKFPGQEPLPNSTVFDLFDFMELDIPAQPQRPHWENFADIDFEVCRFEGKGSTSPYDIASAQEIMLLRRNEVMSAMTSAVVSIDDPISKRFDEEFESVLLYLNALNQHQELLVCHAETLRSWSQLVIVAVENCNFDASTRTSFALQALQLVLPKLEHALERYNVTALWTARTLLQQVQILMKHVGLESQSDRKTDFGNDRVFNVFRIALAGIFADIADSDLRELCYNICYQYLQVTLRSAKKGSIANRHMMRSVNLAGERLLDIACDDAYSGEGRSRIAALMFLNNLVLLCNVEESKYVLEGFSRLNFVGVLVDGIKGMPQDLRETEDVTATIAYYTAELSLLLRISQTRSGATALLNAGFFPAIRESGLFSTDPDIGLDVDNPAALKIFFDIVLAMLKVISSVLLTRGVGNEQMKNLVRDFLNENRSSIVTVFKRNAKIGWNVSAAKEETELSAVLSECVDMYSLLISATGWLEHEDSSISKGVKTRLTVFS</sequence>
<dbReference type="Pfam" id="PF11894">
    <property type="entry name" value="Nup192"/>
    <property type="match status" value="1"/>
</dbReference>
<dbReference type="PANTHER" id="PTHR31344">
    <property type="entry name" value="NUCLEAR PORE COMPLEX PROTEIN NUP205"/>
    <property type="match status" value="1"/>
</dbReference>
<dbReference type="HOGENOM" id="CLU_002778_0_0_1"/>
<dbReference type="FunCoup" id="A0A0D2AKC0">
    <property type="interactions" value="146"/>
</dbReference>
<evidence type="ECO:0000256" key="3">
    <source>
        <dbReference type="ARBA" id="ARBA00022448"/>
    </source>
</evidence>
<reference evidence="5 6" key="1">
    <citation type="submission" date="2015-01" db="EMBL/GenBank/DDBJ databases">
        <title>The Genome Sequence of Ochroconis gallopava CBS43764.</title>
        <authorList>
            <consortium name="The Broad Institute Genomics Platform"/>
            <person name="Cuomo C."/>
            <person name="de Hoog S."/>
            <person name="Gorbushina A."/>
            <person name="Stielow B."/>
            <person name="Teixiera M."/>
            <person name="Abouelleil A."/>
            <person name="Chapman S.B."/>
            <person name="Priest M."/>
            <person name="Young S.K."/>
            <person name="Wortman J."/>
            <person name="Nusbaum C."/>
            <person name="Birren B."/>
        </authorList>
    </citation>
    <scope>NUCLEOTIDE SEQUENCE [LARGE SCALE GENOMIC DNA]</scope>
    <source>
        <strain evidence="5 6">CBS 43764</strain>
    </source>
</reference>
<dbReference type="GO" id="GO:0044611">
    <property type="term" value="C:nuclear pore inner ring"/>
    <property type="evidence" value="ECO:0007669"/>
    <property type="project" value="TreeGrafter"/>
</dbReference>
<evidence type="ECO:0000256" key="4">
    <source>
        <dbReference type="ARBA" id="ARBA00023242"/>
    </source>
</evidence>
<evidence type="ECO:0000313" key="5">
    <source>
        <dbReference type="EMBL" id="KIV99428.1"/>
    </source>
</evidence>
<dbReference type="InParanoid" id="A0A0D2AKC0"/>
<keyword evidence="3" id="KW-0813">Transport</keyword>